<proteinExistence type="predicted"/>
<sequence length="107" mass="12290">MILTITGTCRDRGFFMLRVVLFRFPRRGGNYNDTSNAGLGYVNGNNERGNENANYGGRSRSQHIFKASQRLRIGEHPSDGRGTFLQWSLDHWTKILYCSAKYGKKRQ</sequence>
<name>A0A8S5QGC6_9CAUD</name>
<evidence type="ECO:0000313" key="1">
    <source>
        <dbReference type="EMBL" id="DAE17604.1"/>
    </source>
</evidence>
<dbReference type="EMBL" id="BK015642">
    <property type="protein sequence ID" value="DAE17604.1"/>
    <property type="molecule type" value="Genomic_DNA"/>
</dbReference>
<accession>A0A8S5QGC6</accession>
<protein>
    <submittedName>
        <fullName evidence="1">Uncharacterized protein</fullName>
    </submittedName>
</protein>
<reference evidence="1" key="1">
    <citation type="journal article" date="2021" name="Proc. Natl. Acad. Sci. U.S.A.">
        <title>A Catalog of Tens of Thousands of Viruses from Human Metagenomes Reveals Hidden Associations with Chronic Diseases.</title>
        <authorList>
            <person name="Tisza M.J."/>
            <person name="Buck C.B."/>
        </authorList>
    </citation>
    <scope>NUCLEOTIDE SEQUENCE</scope>
    <source>
        <strain evidence="1">CtqPn17</strain>
    </source>
</reference>
<organism evidence="1">
    <name type="scientific">Caudovirales sp. ctqPn17</name>
    <dbReference type="NCBI Taxonomy" id="2825772"/>
    <lineage>
        <taxon>Viruses</taxon>
        <taxon>Duplodnaviria</taxon>
        <taxon>Heunggongvirae</taxon>
        <taxon>Uroviricota</taxon>
        <taxon>Caudoviricetes</taxon>
    </lineage>
</organism>